<dbReference type="FunFam" id="3.40.605.10:FF:000026">
    <property type="entry name" value="Aldehyde dehydrogenase, putative"/>
    <property type="match status" value="1"/>
</dbReference>
<evidence type="ECO:0000313" key="8">
    <source>
        <dbReference type="EMBL" id="KAF2640837.1"/>
    </source>
</evidence>
<dbReference type="OrthoDB" id="310895at2759"/>
<dbReference type="GO" id="GO:0046394">
    <property type="term" value="P:carboxylic acid biosynthetic process"/>
    <property type="evidence" value="ECO:0007669"/>
    <property type="project" value="UniProtKB-ARBA"/>
</dbReference>
<gene>
    <name evidence="8" type="ORF">P280DRAFT_469534</name>
</gene>
<accession>A0A6A6S0G3</accession>
<evidence type="ECO:0000313" key="9">
    <source>
        <dbReference type="Proteomes" id="UP000799753"/>
    </source>
</evidence>
<evidence type="ECO:0000256" key="2">
    <source>
        <dbReference type="ARBA" id="ARBA00023002"/>
    </source>
</evidence>
<name>A0A6A6S0G3_9PLEO</name>
<evidence type="ECO:0000259" key="7">
    <source>
        <dbReference type="Pfam" id="PF00171"/>
    </source>
</evidence>
<dbReference type="AlphaFoldDB" id="A0A6A6S0G3"/>
<feature type="domain" description="Aldehyde dehydrogenase" evidence="7">
    <location>
        <begin position="13"/>
        <end position="474"/>
    </location>
</feature>
<evidence type="ECO:0000256" key="4">
    <source>
        <dbReference type="ARBA" id="ARBA00049194"/>
    </source>
</evidence>
<organism evidence="8 9">
    <name type="scientific">Massarina eburnea CBS 473.64</name>
    <dbReference type="NCBI Taxonomy" id="1395130"/>
    <lineage>
        <taxon>Eukaryota</taxon>
        <taxon>Fungi</taxon>
        <taxon>Dikarya</taxon>
        <taxon>Ascomycota</taxon>
        <taxon>Pezizomycotina</taxon>
        <taxon>Dothideomycetes</taxon>
        <taxon>Pleosporomycetidae</taxon>
        <taxon>Pleosporales</taxon>
        <taxon>Massarineae</taxon>
        <taxon>Massarinaceae</taxon>
        <taxon>Massarina</taxon>
    </lineage>
</organism>
<dbReference type="InterPro" id="IPR016161">
    <property type="entry name" value="Ald_DH/histidinol_DH"/>
</dbReference>
<dbReference type="PROSITE" id="PS00687">
    <property type="entry name" value="ALDEHYDE_DEHYDR_GLU"/>
    <property type="match status" value="1"/>
</dbReference>
<reference evidence="8" key="1">
    <citation type="journal article" date="2020" name="Stud. Mycol.">
        <title>101 Dothideomycetes genomes: a test case for predicting lifestyles and emergence of pathogens.</title>
        <authorList>
            <person name="Haridas S."/>
            <person name="Albert R."/>
            <person name="Binder M."/>
            <person name="Bloem J."/>
            <person name="Labutti K."/>
            <person name="Salamov A."/>
            <person name="Andreopoulos B."/>
            <person name="Baker S."/>
            <person name="Barry K."/>
            <person name="Bills G."/>
            <person name="Bluhm B."/>
            <person name="Cannon C."/>
            <person name="Castanera R."/>
            <person name="Culley D."/>
            <person name="Daum C."/>
            <person name="Ezra D."/>
            <person name="Gonzalez J."/>
            <person name="Henrissat B."/>
            <person name="Kuo A."/>
            <person name="Liang C."/>
            <person name="Lipzen A."/>
            <person name="Lutzoni F."/>
            <person name="Magnuson J."/>
            <person name="Mondo S."/>
            <person name="Nolan M."/>
            <person name="Ohm R."/>
            <person name="Pangilinan J."/>
            <person name="Park H.-J."/>
            <person name="Ramirez L."/>
            <person name="Alfaro M."/>
            <person name="Sun H."/>
            <person name="Tritt A."/>
            <person name="Yoshinaga Y."/>
            <person name="Zwiers L.-H."/>
            <person name="Turgeon B."/>
            <person name="Goodwin S."/>
            <person name="Spatafora J."/>
            <person name="Crous P."/>
            <person name="Grigoriev I."/>
        </authorList>
    </citation>
    <scope>NUCLEOTIDE SEQUENCE</scope>
    <source>
        <strain evidence="8">CBS 473.64</strain>
    </source>
</reference>
<dbReference type="Gene3D" id="3.40.309.10">
    <property type="entry name" value="Aldehyde Dehydrogenase, Chain A, domain 2"/>
    <property type="match status" value="1"/>
</dbReference>
<dbReference type="PANTHER" id="PTHR11699">
    <property type="entry name" value="ALDEHYDE DEHYDROGENASE-RELATED"/>
    <property type="match status" value="1"/>
</dbReference>
<dbReference type="FunFam" id="3.40.605.10:FF:000001">
    <property type="entry name" value="Aldehyde dehydrogenase 1"/>
    <property type="match status" value="1"/>
</dbReference>
<dbReference type="InterPro" id="IPR015590">
    <property type="entry name" value="Aldehyde_DH_dom"/>
</dbReference>
<dbReference type="GO" id="GO:0004029">
    <property type="term" value="F:aldehyde dehydrogenase (NAD+) activity"/>
    <property type="evidence" value="ECO:0007669"/>
    <property type="project" value="UniProtKB-EC"/>
</dbReference>
<dbReference type="InterPro" id="IPR029510">
    <property type="entry name" value="Ald_DH_CS_GLU"/>
</dbReference>
<dbReference type="Pfam" id="PF00171">
    <property type="entry name" value="Aldedh"/>
    <property type="match status" value="1"/>
</dbReference>
<evidence type="ECO:0000256" key="6">
    <source>
        <dbReference type="RuleBase" id="RU003345"/>
    </source>
</evidence>
<dbReference type="EC" id="1.2.1.3" evidence="3"/>
<dbReference type="InterPro" id="IPR016163">
    <property type="entry name" value="Ald_DH_C"/>
</dbReference>
<proteinExistence type="inferred from homology"/>
<evidence type="ECO:0000256" key="1">
    <source>
        <dbReference type="ARBA" id="ARBA00009986"/>
    </source>
</evidence>
<protein>
    <recommendedName>
        <fullName evidence="3">aldehyde dehydrogenase (NAD(+))</fullName>
        <ecNumber evidence="3">1.2.1.3</ecNumber>
    </recommendedName>
</protein>
<comment type="catalytic activity">
    <reaction evidence="4">
        <text>an aldehyde + NAD(+) + H2O = a carboxylate + NADH + 2 H(+)</text>
        <dbReference type="Rhea" id="RHEA:16185"/>
        <dbReference type="ChEBI" id="CHEBI:15377"/>
        <dbReference type="ChEBI" id="CHEBI:15378"/>
        <dbReference type="ChEBI" id="CHEBI:17478"/>
        <dbReference type="ChEBI" id="CHEBI:29067"/>
        <dbReference type="ChEBI" id="CHEBI:57540"/>
        <dbReference type="ChEBI" id="CHEBI:57945"/>
        <dbReference type="EC" id="1.2.1.3"/>
    </reaction>
</comment>
<dbReference type="FunFam" id="3.40.309.10:FF:000012">
    <property type="entry name" value="Betaine aldehyde dehydrogenase"/>
    <property type="match status" value="1"/>
</dbReference>
<sequence>MATKFHFINNEFIEGSSASTYAVHNPADDTLVGNINLARETEVDAAVSAARAAFESGPWSTMKGAERGVLLNKLADLIQASGDELAKAEAQAMGQPVAANAAVVLPLGVGHFRYIAGWADKIEGQTWPVEDGWWRYTQYEPYGVCAGIGPWNVSLLTFAWKVGTALATGNTVVYKNSEKTPYGVLVLARLVKEAGFPPGVVNIVSGDGVTGSLLAHHMDIDKISFTGSGPSGQKVLEAAAKSNNKKVTLELGGKSPSLVFEDANLDNALVMNSDMFLFNNAQACIAASRLFVQSSIADKFIEGLKARFEGAVQAIGDPSAPTTMQGPLADLKQLERVLGYIEAGKSEGTLAVGGARHGDTGAFVKPTIFLNPSKTGKIYREEIFGPVLVISTFETEEEAIEMANDTSYGLSACVYTGSTSRALRVASKIKAGTIGVNGAFAPDNNTPFGGYKQSGIGRELGKEGLYAYLQAKSVRVNMNV</sequence>
<dbReference type="EMBL" id="MU006784">
    <property type="protein sequence ID" value="KAF2640837.1"/>
    <property type="molecule type" value="Genomic_DNA"/>
</dbReference>
<comment type="similarity">
    <text evidence="1 6">Belongs to the aldehyde dehydrogenase family.</text>
</comment>
<keyword evidence="9" id="KW-1185">Reference proteome</keyword>
<dbReference type="SUPFAM" id="SSF53720">
    <property type="entry name" value="ALDH-like"/>
    <property type="match status" value="1"/>
</dbReference>
<keyword evidence="2 6" id="KW-0560">Oxidoreductase</keyword>
<feature type="active site" evidence="5">
    <location>
        <position position="250"/>
    </location>
</feature>
<dbReference type="Gene3D" id="3.40.605.10">
    <property type="entry name" value="Aldehyde Dehydrogenase, Chain A, domain 1"/>
    <property type="match status" value="1"/>
</dbReference>
<dbReference type="InterPro" id="IPR016162">
    <property type="entry name" value="Ald_DH_N"/>
</dbReference>
<dbReference type="Proteomes" id="UP000799753">
    <property type="component" value="Unassembled WGS sequence"/>
</dbReference>
<evidence type="ECO:0000256" key="3">
    <source>
        <dbReference type="ARBA" id="ARBA00024226"/>
    </source>
</evidence>
<evidence type="ECO:0000256" key="5">
    <source>
        <dbReference type="PROSITE-ProRule" id="PRU10007"/>
    </source>
</evidence>